<keyword evidence="3" id="KW-1185">Reference proteome</keyword>
<accession>E9G0X9</accession>
<keyword evidence="1" id="KW-0812">Transmembrane</keyword>
<feature type="transmembrane region" description="Helical" evidence="1">
    <location>
        <begin position="153"/>
        <end position="171"/>
    </location>
</feature>
<name>E9G0X9_DAPPU</name>
<dbReference type="HOGENOM" id="CLU_105566_0_0_1"/>
<dbReference type="InParanoid" id="E9G0X9"/>
<reference evidence="2 3" key="1">
    <citation type="journal article" date="2011" name="Science">
        <title>The ecoresponsive genome of Daphnia pulex.</title>
        <authorList>
            <person name="Colbourne J.K."/>
            <person name="Pfrender M.E."/>
            <person name="Gilbert D."/>
            <person name="Thomas W.K."/>
            <person name="Tucker A."/>
            <person name="Oakley T.H."/>
            <person name="Tokishita S."/>
            <person name="Aerts A."/>
            <person name="Arnold G.J."/>
            <person name="Basu M.K."/>
            <person name="Bauer D.J."/>
            <person name="Caceres C.E."/>
            <person name="Carmel L."/>
            <person name="Casola C."/>
            <person name="Choi J.H."/>
            <person name="Detter J.C."/>
            <person name="Dong Q."/>
            <person name="Dusheyko S."/>
            <person name="Eads B.D."/>
            <person name="Frohlich T."/>
            <person name="Geiler-Samerotte K.A."/>
            <person name="Gerlach D."/>
            <person name="Hatcher P."/>
            <person name="Jogdeo S."/>
            <person name="Krijgsveld J."/>
            <person name="Kriventseva E.V."/>
            <person name="Kultz D."/>
            <person name="Laforsch C."/>
            <person name="Lindquist E."/>
            <person name="Lopez J."/>
            <person name="Manak J.R."/>
            <person name="Muller J."/>
            <person name="Pangilinan J."/>
            <person name="Patwardhan R.P."/>
            <person name="Pitluck S."/>
            <person name="Pritham E.J."/>
            <person name="Rechtsteiner A."/>
            <person name="Rho M."/>
            <person name="Rogozin I.B."/>
            <person name="Sakarya O."/>
            <person name="Salamov A."/>
            <person name="Schaack S."/>
            <person name="Shapiro H."/>
            <person name="Shiga Y."/>
            <person name="Skalitzky C."/>
            <person name="Smith Z."/>
            <person name="Souvorov A."/>
            <person name="Sung W."/>
            <person name="Tang Z."/>
            <person name="Tsuchiya D."/>
            <person name="Tu H."/>
            <person name="Vos H."/>
            <person name="Wang M."/>
            <person name="Wolf Y.I."/>
            <person name="Yamagata H."/>
            <person name="Yamada T."/>
            <person name="Ye Y."/>
            <person name="Shaw J.R."/>
            <person name="Andrews J."/>
            <person name="Crease T.J."/>
            <person name="Tang H."/>
            <person name="Lucas S.M."/>
            <person name="Robertson H.M."/>
            <person name="Bork P."/>
            <person name="Koonin E.V."/>
            <person name="Zdobnov E.M."/>
            <person name="Grigoriev I.V."/>
            <person name="Lynch M."/>
            <person name="Boore J.L."/>
        </authorList>
    </citation>
    <scope>NUCLEOTIDE SEQUENCE [LARGE SCALE GENOMIC DNA]</scope>
</reference>
<protein>
    <submittedName>
        <fullName evidence="2">Uncharacterized protein</fullName>
    </submittedName>
</protein>
<dbReference type="KEGG" id="dpx:DAPPUDRAFT_312464"/>
<evidence type="ECO:0000256" key="1">
    <source>
        <dbReference type="SAM" id="Phobius"/>
    </source>
</evidence>
<organism evidence="2 3">
    <name type="scientific">Daphnia pulex</name>
    <name type="common">Water flea</name>
    <dbReference type="NCBI Taxonomy" id="6669"/>
    <lineage>
        <taxon>Eukaryota</taxon>
        <taxon>Metazoa</taxon>
        <taxon>Ecdysozoa</taxon>
        <taxon>Arthropoda</taxon>
        <taxon>Crustacea</taxon>
        <taxon>Branchiopoda</taxon>
        <taxon>Diplostraca</taxon>
        <taxon>Cladocera</taxon>
        <taxon>Anomopoda</taxon>
        <taxon>Daphniidae</taxon>
        <taxon>Daphnia</taxon>
    </lineage>
</organism>
<evidence type="ECO:0000313" key="3">
    <source>
        <dbReference type="Proteomes" id="UP000000305"/>
    </source>
</evidence>
<keyword evidence="1" id="KW-0472">Membrane</keyword>
<proteinExistence type="predicted"/>
<gene>
    <name evidence="2" type="ORF">DAPPUDRAFT_312464</name>
</gene>
<dbReference type="Proteomes" id="UP000000305">
    <property type="component" value="Unassembled WGS sequence"/>
</dbReference>
<dbReference type="EMBL" id="GL732528">
    <property type="protein sequence ID" value="EFX86981.1"/>
    <property type="molecule type" value="Genomic_DNA"/>
</dbReference>
<keyword evidence="1" id="KW-1133">Transmembrane helix</keyword>
<dbReference type="AlphaFoldDB" id="E9G0X9"/>
<evidence type="ECO:0000313" key="2">
    <source>
        <dbReference type="EMBL" id="EFX86981.1"/>
    </source>
</evidence>
<dbReference type="OrthoDB" id="6346838at2759"/>
<sequence>MASIGYWIDAQKTKATKICIVKTRKHLVSDVFFLCPEMFSSTMDELLSGVLYTDADVQVQVNPDAASANILHEVHAAVERGVLGSLVATWTVGGHRIVTFRLASMDFTGLLLMDDYVSRVTQISHELQQAWDLDQLVKAQKTCSMILLQTHPFAFYLILDIIFIILVKWLVGFGNWMHLQLIFPGIGSEKMSGKPLRARSTPVKKLIGPRCWPIIYGMSFPRLGVSLTP</sequence>